<reference evidence="4 5" key="1">
    <citation type="submission" date="2021-08" db="EMBL/GenBank/DDBJ databases">
        <title>Comparative Genomics Analysis of the Genus Qipengyuania Reveals Extensive Genetic Diversity and Metabolic Versatility, Including the Description of Fifteen Novel Species.</title>
        <authorList>
            <person name="Liu Y."/>
        </authorList>
    </citation>
    <scope>NUCLEOTIDE SEQUENCE [LARGE SCALE GENOMIC DNA]</scope>
    <source>
        <strain evidence="4 5">YG27</strain>
    </source>
</reference>
<proteinExistence type="predicted"/>
<keyword evidence="5" id="KW-1185">Reference proteome</keyword>
<evidence type="ECO:0000313" key="5">
    <source>
        <dbReference type="Proteomes" id="UP000782554"/>
    </source>
</evidence>
<feature type="domain" description="DUF4349" evidence="3">
    <location>
        <begin position="83"/>
        <end position="284"/>
    </location>
</feature>
<dbReference type="Proteomes" id="UP000782554">
    <property type="component" value="Unassembled WGS sequence"/>
</dbReference>
<keyword evidence="2" id="KW-1133">Transmembrane helix</keyword>
<accession>A0ABS7JW98</accession>
<name>A0ABS7JW98_9SPHN</name>
<keyword evidence="2" id="KW-0812">Transmembrane</keyword>
<keyword evidence="1" id="KW-0175">Coiled coil</keyword>
<comment type="caution">
    <text evidence="4">The sequence shown here is derived from an EMBL/GenBank/DDBJ whole genome shotgun (WGS) entry which is preliminary data.</text>
</comment>
<gene>
    <name evidence="4" type="ORF">K3181_10880</name>
</gene>
<evidence type="ECO:0000259" key="3">
    <source>
        <dbReference type="Pfam" id="PF14257"/>
    </source>
</evidence>
<feature type="transmembrane region" description="Helical" evidence="2">
    <location>
        <begin position="263"/>
        <end position="285"/>
    </location>
</feature>
<keyword evidence="2" id="KW-0472">Membrane</keyword>
<evidence type="ECO:0000256" key="1">
    <source>
        <dbReference type="SAM" id="Coils"/>
    </source>
</evidence>
<dbReference type="EMBL" id="JAIGNU010000002">
    <property type="protein sequence ID" value="MBX7501946.1"/>
    <property type="molecule type" value="Genomic_DNA"/>
</dbReference>
<sequence length="302" mass="33394">MIAQVDPDSGREGAPRNSFGFMEAMEQGGVDVTGRESQALRKATLRNAVDIIEEDTPTLPQAERPEKGQIAYSYGFGFRIDGDKIGRLQAAHVAMCEAMGPNCRILRMSAASMDSWDGYGELQLQIASDKVRTFGDGIAEPAEDIGGELVSSVRDGEDLSEQIIDTEARLASRLLLRDKLTAILAGNRGSVDELVKAEKAVAEVNEEIDATRTKLEKFRNRIRFSDVKIEYEPYFGQSQVGFGMPVMQALRSIGSTLGGATAALIYALTALVPFILFVLLLRWVLHRFGMRLRFWKDRRNEA</sequence>
<dbReference type="Pfam" id="PF14257">
    <property type="entry name" value="DUF4349"/>
    <property type="match status" value="1"/>
</dbReference>
<protein>
    <submittedName>
        <fullName evidence="4">DUF4349 domain-containing protein</fullName>
    </submittedName>
</protein>
<organism evidence="4 5">
    <name type="scientific">Qipengyuania mesophila</name>
    <dbReference type="NCBI Taxonomy" id="2867246"/>
    <lineage>
        <taxon>Bacteria</taxon>
        <taxon>Pseudomonadati</taxon>
        <taxon>Pseudomonadota</taxon>
        <taxon>Alphaproteobacteria</taxon>
        <taxon>Sphingomonadales</taxon>
        <taxon>Erythrobacteraceae</taxon>
        <taxon>Qipengyuania</taxon>
    </lineage>
</organism>
<dbReference type="RefSeq" id="WP_221603131.1">
    <property type="nucleotide sequence ID" value="NZ_JAIGNU010000002.1"/>
</dbReference>
<dbReference type="InterPro" id="IPR025645">
    <property type="entry name" value="DUF4349"/>
</dbReference>
<evidence type="ECO:0000313" key="4">
    <source>
        <dbReference type="EMBL" id="MBX7501946.1"/>
    </source>
</evidence>
<feature type="coiled-coil region" evidence="1">
    <location>
        <begin position="194"/>
        <end position="221"/>
    </location>
</feature>
<evidence type="ECO:0000256" key="2">
    <source>
        <dbReference type="SAM" id="Phobius"/>
    </source>
</evidence>